<proteinExistence type="predicted"/>
<dbReference type="RefSeq" id="WP_344416062.1">
    <property type="nucleotide sequence ID" value="NZ_BAAANN010000006.1"/>
</dbReference>
<comment type="caution">
    <text evidence="1">The sequence shown here is derived from an EMBL/GenBank/DDBJ whole genome shotgun (WGS) entry which is preliminary data.</text>
</comment>
<keyword evidence="2" id="KW-1185">Reference proteome</keyword>
<dbReference type="InterPro" id="IPR036086">
    <property type="entry name" value="ParB/Sulfiredoxin_sf"/>
</dbReference>
<dbReference type="SUPFAM" id="SSF110849">
    <property type="entry name" value="ParB/Sulfiredoxin"/>
    <property type="match status" value="1"/>
</dbReference>
<evidence type="ECO:0008006" key="3">
    <source>
        <dbReference type="Google" id="ProtNLM"/>
    </source>
</evidence>
<dbReference type="EMBL" id="BAAANN010000006">
    <property type="protein sequence ID" value="GAA1951583.1"/>
    <property type="molecule type" value="Genomic_DNA"/>
</dbReference>
<dbReference type="Proteomes" id="UP001501116">
    <property type="component" value="Unassembled WGS sequence"/>
</dbReference>
<evidence type="ECO:0000313" key="1">
    <source>
        <dbReference type="EMBL" id="GAA1951583.1"/>
    </source>
</evidence>
<sequence length="255" mass="28422">MGGFWGRRAADGLMPLDDALGALGGDGVLGRQFAEVPLSQIVGTSARAGDFDAEFNLVNRHLRGRWQGVASVLDRGAEPPVDLVRLGELYFVVDGHHRVSVARARGWPVVPAQVVHICTIAYAMGCLRLAHLPSKAAERRFLDRVPLPNDVRANLWLDRPADWSRLADAAESWAFRRSLDGRPFTDREELAGVWWQEEVLPVITRLRDAGKCVDLRDVETYAVALATRDHHGWHAWPEDLPEHLGGKAKRPRRLT</sequence>
<name>A0ABN2QFX3_9PSEU</name>
<accession>A0ABN2QFX3</accession>
<organism evidence="1 2">
    <name type="scientific">Amycolatopsis minnesotensis</name>
    <dbReference type="NCBI Taxonomy" id="337894"/>
    <lineage>
        <taxon>Bacteria</taxon>
        <taxon>Bacillati</taxon>
        <taxon>Actinomycetota</taxon>
        <taxon>Actinomycetes</taxon>
        <taxon>Pseudonocardiales</taxon>
        <taxon>Pseudonocardiaceae</taxon>
        <taxon>Amycolatopsis</taxon>
    </lineage>
</organism>
<protein>
    <recommendedName>
        <fullName evidence="3">ParB-like nuclease family protein</fullName>
    </recommendedName>
</protein>
<gene>
    <name evidence="1" type="ORF">GCM10009754_20580</name>
</gene>
<evidence type="ECO:0000313" key="2">
    <source>
        <dbReference type="Proteomes" id="UP001501116"/>
    </source>
</evidence>
<reference evidence="1 2" key="1">
    <citation type="journal article" date="2019" name="Int. J. Syst. Evol. Microbiol.">
        <title>The Global Catalogue of Microorganisms (GCM) 10K type strain sequencing project: providing services to taxonomists for standard genome sequencing and annotation.</title>
        <authorList>
            <consortium name="The Broad Institute Genomics Platform"/>
            <consortium name="The Broad Institute Genome Sequencing Center for Infectious Disease"/>
            <person name="Wu L."/>
            <person name="Ma J."/>
        </authorList>
    </citation>
    <scope>NUCLEOTIDE SEQUENCE [LARGE SCALE GENOMIC DNA]</scope>
    <source>
        <strain evidence="1 2">JCM 14545</strain>
    </source>
</reference>